<reference evidence="2 3" key="1">
    <citation type="submission" date="2019-06" db="EMBL/GenBank/DDBJ databases">
        <title>A novel bacterium of genus Pontibacter, isolated from marine sediment.</title>
        <authorList>
            <person name="Huang H."/>
            <person name="Mo K."/>
            <person name="Hu Y."/>
        </authorList>
    </citation>
    <scope>NUCLEOTIDE SEQUENCE [LARGE SCALE GENOMIC DNA]</scope>
    <source>
        <strain evidence="2 3">HB172049</strain>
    </source>
</reference>
<feature type="compositionally biased region" description="Basic and acidic residues" evidence="1">
    <location>
        <begin position="144"/>
        <end position="157"/>
    </location>
</feature>
<protein>
    <submittedName>
        <fullName evidence="2">Uncharacterized protein</fullName>
    </submittedName>
</protein>
<evidence type="ECO:0000313" key="2">
    <source>
        <dbReference type="EMBL" id="TPE42971.1"/>
    </source>
</evidence>
<evidence type="ECO:0000313" key="3">
    <source>
        <dbReference type="Proteomes" id="UP000316727"/>
    </source>
</evidence>
<sequence length="229" mass="26621">MNRDYENDDNLRKNHYADFDEHGNPLTGNRNSLSRYNPGGHFGSDRYARDERRHGDDASNAARAYGDMSRGTRYGEGGSYRGGGSAYGHSYYGMSGQEGPRITQHDRGNWPDSRQYNAYGDAERNRGHRFSDSFGRTSDGGYVNEDRSQGYQRRYDEGFQGNQRFGNPGRENTGYDRGYRDFGSTGYGTTGYNNRDEDRLRSAYGNRDYRKEEDERRYNERNRNRRQNW</sequence>
<comment type="caution">
    <text evidence="2">The sequence shown here is derived from an EMBL/GenBank/DDBJ whole genome shotgun (WGS) entry which is preliminary data.</text>
</comment>
<feature type="compositionally biased region" description="Basic and acidic residues" evidence="1">
    <location>
        <begin position="43"/>
        <end position="57"/>
    </location>
</feature>
<proteinExistence type="predicted"/>
<accession>A0A501W6Q7</accession>
<dbReference type="AlphaFoldDB" id="A0A501W6Q7"/>
<feature type="compositionally biased region" description="Basic and acidic residues" evidence="1">
    <location>
        <begin position="121"/>
        <end position="131"/>
    </location>
</feature>
<organism evidence="2 3">
    <name type="scientific">Pontibacter mangrovi</name>
    <dbReference type="NCBI Taxonomy" id="2589816"/>
    <lineage>
        <taxon>Bacteria</taxon>
        <taxon>Pseudomonadati</taxon>
        <taxon>Bacteroidota</taxon>
        <taxon>Cytophagia</taxon>
        <taxon>Cytophagales</taxon>
        <taxon>Hymenobacteraceae</taxon>
        <taxon>Pontibacter</taxon>
    </lineage>
</organism>
<keyword evidence="3" id="KW-1185">Reference proteome</keyword>
<feature type="compositionally biased region" description="Basic and acidic residues" evidence="1">
    <location>
        <begin position="194"/>
        <end position="222"/>
    </location>
</feature>
<dbReference type="Proteomes" id="UP000316727">
    <property type="component" value="Unassembled WGS sequence"/>
</dbReference>
<feature type="compositionally biased region" description="Basic and acidic residues" evidence="1">
    <location>
        <begin position="1"/>
        <end position="23"/>
    </location>
</feature>
<feature type="compositionally biased region" description="Gly residues" evidence="1">
    <location>
        <begin position="74"/>
        <end position="86"/>
    </location>
</feature>
<dbReference type="RefSeq" id="WP_140622385.1">
    <property type="nucleotide sequence ID" value="NZ_VFRQ01000008.1"/>
</dbReference>
<feature type="compositionally biased region" description="Polar residues" evidence="1">
    <location>
        <begin position="26"/>
        <end position="35"/>
    </location>
</feature>
<evidence type="ECO:0000256" key="1">
    <source>
        <dbReference type="SAM" id="MobiDB-lite"/>
    </source>
</evidence>
<dbReference type="EMBL" id="VFRQ01000008">
    <property type="protein sequence ID" value="TPE42971.1"/>
    <property type="molecule type" value="Genomic_DNA"/>
</dbReference>
<gene>
    <name evidence="2" type="ORF">FJM65_15095</name>
</gene>
<feature type="region of interest" description="Disordered" evidence="1">
    <location>
        <begin position="1"/>
        <end position="229"/>
    </location>
</feature>
<name>A0A501W6Q7_9BACT</name>
<dbReference type="OrthoDB" id="850838at2"/>